<keyword evidence="6 8" id="KW-0472">Membrane</keyword>
<feature type="transmembrane region" description="Helical" evidence="8">
    <location>
        <begin position="310"/>
        <end position="329"/>
    </location>
</feature>
<dbReference type="PROSITE" id="PS50850">
    <property type="entry name" value="MFS"/>
    <property type="match status" value="1"/>
</dbReference>
<evidence type="ECO:0000256" key="2">
    <source>
        <dbReference type="ARBA" id="ARBA00022448"/>
    </source>
</evidence>
<protein>
    <submittedName>
        <fullName evidence="10">Major facilitator superfamily transporter</fullName>
    </submittedName>
</protein>
<dbReference type="EMBL" id="CP051006">
    <property type="protein sequence ID" value="QNT92065.1"/>
    <property type="molecule type" value="Genomic_DNA"/>
</dbReference>
<organism evidence="10 11">
    <name type="scientific">Streptomyces griseofuscus</name>
    <dbReference type="NCBI Taxonomy" id="146922"/>
    <lineage>
        <taxon>Bacteria</taxon>
        <taxon>Bacillati</taxon>
        <taxon>Actinomycetota</taxon>
        <taxon>Actinomycetes</taxon>
        <taxon>Kitasatosporales</taxon>
        <taxon>Streptomycetaceae</taxon>
        <taxon>Streptomyces</taxon>
    </lineage>
</organism>
<dbReference type="Proteomes" id="UP000516422">
    <property type="component" value="Chromosome"/>
</dbReference>
<feature type="transmembrane region" description="Helical" evidence="8">
    <location>
        <begin position="99"/>
        <end position="122"/>
    </location>
</feature>
<feature type="transmembrane region" description="Helical" evidence="8">
    <location>
        <begin position="67"/>
        <end position="87"/>
    </location>
</feature>
<dbReference type="InterPro" id="IPR036259">
    <property type="entry name" value="MFS_trans_sf"/>
</dbReference>
<dbReference type="SUPFAM" id="SSF103473">
    <property type="entry name" value="MFS general substrate transporter"/>
    <property type="match status" value="1"/>
</dbReference>
<evidence type="ECO:0000256" key="4">
    <source>
        <dbReference type="ARBA" id="ARBA00022692"/>
    </source>
</evidence>
<feature type="region of interest" description="Disordered" evidence="7">
    <location>
        <begin position="1"/>
        <end position="24"/>
    </location>
</feature>
<proteinExistence type="predicted"/>
<dbReference type="PANTHER" id="PTHR23513:SF6">
    <property type="entry name" value="MAJOR FACILITATOR SUPERFAMILY ASSOCIATED DOMAIN-CONTAINING PROTEIN"/>
    <property type="match status" value="1"/>
</dbReference>
<dbReference type="Gene3D" id="1.20.1250.20">
    <property type="entry name" value="MFS general substrate transporter like domains"/>
    <property type="match status" value="1"/>
</dbReference>
<keyword evidence="3" id="KW-1003">Cell membrane</keyword>
<evidence type="ECO:0000256" key="8">
    <source>
        <dbReference type="SAM" id="Phobius"/>
    </source>
</evidence>
<feature type="transmembrane region" description="Helical" evidence="8">
    <location>
        <begin position="35"/>
        <end position="61"/>
    </location>
</feature>
<dbReference type="KEGG" id="sgf:HEP81_01736"/>
<feature type="transmembrane region" description="Helical" evidence="8">
    <location>
        <begin position="280"/>
        <end position="298"/>
    </location>
</feature>
<evidence type="ECO:0000313" key="10">
    <source>
        <dbReference type="EMBL" id="QNT92065.1"/>
    </source>
</evidence>
<feature type="transmembrane region" description="Helical" evidence="8">
    <location>
        <begin position="246"/>
        <end position="268"/>
    </location>
</feature>
<dbReference type="GO" id="GO:0022857">
    <property type="term" value="F:transmembrane transporter activity"/>
    <property type="evidence" value="ECO:0007669"/>
    <property type="project" value="InterPro"/>
</dbReference>
<keyword evidence="2" id="KW-0813">Transport</keyword>
<feature type="transmembrane region" description="Helical" evidence="8">
    <location>
        <begin position="403"/>
        <end position="419"/>
    </location>
</feature>
<dbReference type="GeneID" id="91461338"/>
<feature type="domain" description="Major facilitator superfamily (MFS) profile" evidence="9">
    <location>
        <begin position="244"/>
        <end position="457"/>
    </location>
</feature>
<dbReference type="InterPro" id="IPR010290">
    <property type="entry name" value="TM_effector"/>
</dbReference>
<reference evidence="10 11" key="1">
    <citation type="submission" date="2020-04" db="EMBL/GenBank/DDBJ databases">
        <title>Characterization and engineering of Streptomyces griseofuscus DSM40191 as a potential heterologous host for expression of BGCs.</title>
        <authorList>
            <person name="Gren T."/>
            <person name="Whitford C.M."/>
            <person name="Mohite O.S."/>
            <person name="Joergensen T.S."/>
            <person name="Nielsen J.B."/>
            <person name="Lee S.Y."/>
            <person name="Weber T."/>
        </authorList>
    </citation>
    <scope>NUCLEOTIDE SEQUENCE [LARGE SCALE GENOMIC DNA]</scope>
    <source>
        <strain evidence="10 11">DSM 40191</strain>
    </source>
</reference>
<accession>A0A7H1PVI5</accession>
<comment type="subcellular location">
    <subcellularLocation>
        <location evidence="1">Cell membrane</location>
        <topology evidence="1">Multi-pass membrane protein</topology>
    </subcellularLocation>
</comment>
<evidence type="ECO:0000259" key="9">
    <source>
        <dbReference type="PROSITE" id="PS50850"/>
    </source>
</evidence>
<keyword evidence="5 8" id="KW-1133">Transmembrane helix</keyword>
<evidence type="ECO:0000256" key="5">
    <source>
        <dbReference type="ARBA" id="ARBA00022989"/>
    </source>
</evidence>
<keyword evidence="4 8" id="KW-0812">Transmembrane</keyword>
<gene>
    <name evidence="10" type="ORF">HEP81_01736</name>
</gene>
<sequence>MSDENAVMGEERSVMGDENDGGTGLDMRPRRDFRLLWGGETVSKFGSSISGVAMPLVAVVTLHAGTLWVSVLAAAAWLPWLLFGLSAGAWVDRVRRRPLMIACNLVSLVLLAGVPVAAWYGVLTLAQLFAVSLLTGCASVLFSVAYRVYLPTVVAKDELSAANAKLQGSESVAQLGGLGAGGLLAGALGAVTGLLADAATFLVSTLCLLAVRGREPRVETPRARPGLRAEIREGLRHTLRDPYLRVLTVYGSVTNLLLTGCQAILTVFLVRELGVGEGAVGWLLAAGGVGGFLGALAAGPMARRFGTARGMLLCKLVTAPLGLLIPLAGPGARSVLVALGLAGLSVGVVCGSVIQGAFRQTYCPPGLLGRITASYSVANYGSVPVGALLGGALGTAVGLRPTLWLLTAGLAVSSLLLLVKPLAGRRDLPTEPVAGERSAAEATAAPVRTATATARAM</sequence>
<evidence type="ECO:0000256" key="3">
    <source>
        <dbReference type="ARBA" id="ARBA00022475"/>
    </source>
</evidence>
<dbReference type="PANTHER" id="PTHR23513">
    <property type="entry name" value="INTEGRAL MEMBRANE EFFLUX PROTEIN-RELATED"/>
    <property type="match status" value="1"/>
</dbReference>
<dbReference type="CDD" id="cd06173">
    <property type="entry name" value="MFS_MefA_like"/>
    <property type="match status" value="1"/>
</dbReference>
<feature type="transmembrane region" description="Helical" evidence="8">
    <location>
        <begin position="335"/>
        <end position="357"/>
    </location>
</feature>
<evidence type="ECO:0000256" key="6">
    <source>
        <dbReference type="ARBA" id="ARBA00023136"/>
    </source>
</evidence>
<dbReference type="AlphaFoldDB" id="A0A7H1PVI5"/>
<dbReference type="InterPro" id="IPR020846">
    <property type="entry name" value="MFS_dom"/>
</dbReference>
<evidence type="ECO:0000313" key="11">
    <source>
        <dbReference type="Proteomes" id="UP000516422"/>
    </source>
</evidence>
<dbReference type="Pfam" id="PF05977">
    <property type="entry name" value="MFS_3"/>
    <property type="match status" value="1"/>
</dbReference>
<dbReference type="RefSeq" id="WP_243279339.1">
    <property type="nucleotide sequence ID" value="NZ_CP051006.1"/>
</dbReference>
<evidence type="ECO:0000256" key="1">
    <source>
        <dbReference type="ARBA" id="ARBA00004651"/>
    </source>
</evidence>
<feature type="transmembrane region" description="Helical" evidence="8">
    <location>
        <begin position="377"/>
        <end position="397"/>
    </location>
</feature>
<evidence type="ECO:0000256" key="7">
    <source>
        <dbReference type="SAM" id="MobiDB-lite"/>
    </source>
</evidence>
<feature type="transmembrane region" description="Helical" evidence="8">
    <location>
        <begin position="128"/>
        <end position="150"/>
    </location>
</feature>
<name>A0A7H1PVI5_9ACTN</name>
<dbReference type="GO" id="GO:0005886">
    <property type="term" value="C:plasma membrane"/>
    <property type="evidence" value="ECO:0007669"/>
    <property type="project" value="UniProtKB-SubCell"/>
</dbReference>